<gene>
    <name evidence="2" type="ORF">FDG2_5497</name>
</gene>
<evidence type="ECO:0000313" key="2">
    <source>
        <dbReference type="EMBL" id="SBW28004.1"/>
    </source>
</evidence>
<evidence type="ECO:0000313" key="3">
    <source>
        <dbReference type="Proteomes" id="UP000199013"/>
    </source>
</evidence>
<evidence type="ECO:0000259" key="1">
    <source>
        <dbReference type="Pfam" id="PF13192"/>
    </source>
</evidence>
<dbReference type="Pfam" id="PF13192">
    <property type="entry name" value="Thioredoxin_3"/>
    <property type="match status" value="1"/>
</dbReference>
<dbReference type="Proteomes" id="UP000199013">
    <property type="component" value="Unassembled WGS sequence"/>
</dbReference>
<dbReference type="AlphaFoldDB" id="A0A1C3PDW2"/>
<keyword evidence="3" id="KW-1185">Reference proteome</keyword>
<feature type="domain" description="Thioredoxin-like fold" evidence="1">
    <location>
        <begin position="1"/>
        <end position="69"/>
    </location>
</feature>
<name>A0A1C3PDW2_9ACTN</name>
<accession>A0A1C3PDW2</accession>
<protein>
    <recommendedName>
        <fullName evidence="1">Thioredoxin-like fold domain-containing protein</fullName>
    </recommendedName>
</protein>
<proteinExistence type="predicted"/>
<dbReference type="Gene3D" id="3.40.30.10">
    <property type="entry name" value="Glutaredoxin"/>
    <property type="match status" value="1"/>
</dbReference>
<dbReference type="InterPro" id="IPR012336">
    <property type="entry name" value="Thioredoxin-like_fold"/>
</dbReference>
<sequence length="102" mass="10311">MRITVLTVAGCPNTPLVKERIRAALGGREAEVDLVEVHDEAQAAAYGMTGSPTILLDGVDPFAPAGAAPSVSCRLYPDADGTAAGAPSEAALHEALTAARAL</sequence>
<dbReference type="EMBL" id="FLUV01002288">
    <property type="protein sequence ID" value="SBW28004.1"/>
    <property type="molecule type" value="Genomic_DNA"/>
</dbReference>
<organism evidence="2 3">
    <name type="scientific">Candidatus Protofrankia californiensis</name>
    <dbReference type="NCBI Taxonomy" id="1839754"/>
    <lineage>
        <taxon>Bacteria</taxon>
        <taxon>Bacillati</taxon>
        <taxon>Actinomycetota</taxon>
        <taxon>Actinomycetes</taxon>
        <taxon>Frankiales</taxon>
        <taxon>Frankiaceae</taxon>
        <taxon>Protofrankia</taxon>
    </lineage>
</organism>
<reference evidence="3" key="1">
    <citation type="submission" date="2016-02" db="EMBL/GenBank/DDBJ databases">
        <authorList>
            <person name="Wibberg D."/>
        </authorList>
    </citation>
    <scope>NUCLEOTIDE SEQUENCE [LARGE SCALE GENOMIC DNA]</scope>
</reference>